<dbReference type="Pfam" id="PF02684">
    <property type="entry name" value="LpxB"/>
    <property type="match status" value="1"/>
</dbReference>
<evidence type="ECO:0000256" key="8">
    <source>
        <dbReference type="ARBA" id="ARBA00022679"/>
    </source>
</evidence>
<dbReference type="GO" id="GO:0016020">
    <property type="term" value="C:membrane"/>
    <property type="evidence" value="ECO:0007669"/>
    <property type="project" value="GOC"/>
</dbReference>
<proteinExistence type="inferred from homology"/>
<accession>A0A9D8KTC9</accession>
<comment type="catalytic activity">
    <reaction evidence="10">
        <text>a lipid X + a UDP-2-N,3-O-bis[(3R)-3-hydroxyacyl]-alpha-D-glucosamine = a lipid A disaccharide + UDP + H(+)</text>
        <dbReference type="Rhea" id="RHEA:67828"/>
        <dbReference type="ChEBI" id="CHEBI:15378"/>
        <dbReference type="ChEBI" id="CHEBI:58223"/>
        <dbReference type="ChEBI" id="CHEBI:137748"/>
        <dbReference type="ChEBI" id="CHEBI:176338"/>
        <dbReference type="ChEBI" id="CHEBI:176343"/>
        <dbReference type="EC" id="2.4.1.182"/>
    </reaction>
</comment>
<evidence type="ECO:0000256" key="10">
    <source>
        <dbReference type="ARBA" id="ARBA00048975"/>
    </source>
</evidence>
<evidence type="ECO:0000256" key="11">
    <source>
        <dbReference type="SAM" id="MobiDB-lite"/>
    </source>
</evidence>
<evidence type="ECO:0000313" key="13">
    <source>
        <dbReference type="Proteomes" id="UP000664815"/>
    </source>
</evidence>
<organism evidence="12 13">
    <name type="scientific">Stenotrophomonas nitritireducens</name>
    <dbReference type="NCBI Taxonomy" id="83617"/>
    <lineage>
        <taxon>Bacteria</taxon>
        <taxon>Pseudomonadati</taxon>
        <taxon>Pseudomonadota</taxon>
        <taxon>Gammaproteobacteria</taxon>
        <taxon>Lysobacterales</taxon>
        <taxon>Lysobacteraceae</taxon>
        <taxon>Stenotrophomonas</taxon>
    </lineage>
</organism>
<comment type="similarity">
    <text evidence="2">Belongs to the LpxB family.</text>
</comment>
<comment type="function">
    <text evidence="1">Condensation of UDP-2,3-diacylglucosamine and 2,3-diacylglucosamine-1-phosphate to form lipid A disaccharide, a precursor of lipid A, a phosphorylated glycolipid that anchors the lipopolysaccharide to the outer membrane of the cell.</text>
</comment>
<evidence type="ECO:0000256" key="4">
    <source>
        <dbReference type="ARBA" id="ARBA00020902"/>
    </source>
</evidence>
<dbReference type="PANTHER" id="PTHR30372:SF4">
    <property type="entry name" value="LIPID-A-DISACCHARIDE SYNTHASE, MITOCHONDRIAL-RELATED"/>
    <property type="match status" value="1"/>
</dbReference>
<dbReference type="GO" id="GO:0009245">
    <property type="term" value="P:lipid A biosynthetic process"/>
    <property type="evidence" value="ECO:0007669"/>
    <property type="project" value="UniProtKB-KW"/>
</dbReference>
<keyword evidence="7" id="KW-0328">Glycosyltransferase</keyword>
<feature type="region of interest" description="Disordered" evidence="11">
    <location>
        <begin position="1"/>
        <end position="20"/>
    </location>
</feature>
<feature type="non-terminal residue" evidence="12">
    <location>
        <position position="87"/>
    </location>
</feature>
<keyword evidence="9" id="KW-0443">Lipid metabolism</keyword>
<dbReference type="AlphaFoldDB" id="A0A9D8KTC9"/>
<evidence type="ECO:0000256" key="1">
    <source>
        <dbReference type="ARBA" id="ARBA00002056"/>
    </source>
</evidence>
<evidence type="ECO:0000256" key="5">
    <source>
        <dbReference type="ARBA" id="ARBA00022516"/>
    </source>
</evidence>
<name>A0A9D8KTC9_9GAMM</name>
<comment type="caution">
    <text evidence="12">The sequence shown here is derived from an EMBL/GenBank/DDBJ whole genome shotgun (WGS) entry which is preliminary data.</text>
</comment>
<keyword evidence="6" id="KW-0441">Lipid A biosynthesis</keyword>
<evidence type="ECO:0000256" key="9">
    <source>
        <dbReference type="ARBA" id="ARBA00023098"/>
    </source>
</evidence>
<protein>
    <recommendedName>
        <fullName evidence="4">Lipid-A-disaccharide synthase</fullName>
        <ecNumber evidence="3">2.4.1.182</ecNumber>
    </recommendedName>
</protein>
<dbReference type="EMBL" id="JAFKMG010000034">
    <property type="protein sequence ID" value="MBN8797790.1"/>
    <property type="molecule type" value="Genomic_DNA"/>
</dbReference>
<sequence length="87" mass="8614">MSASGNNGSRDAGTGNDGSQAAIPASAIAASRFPATGSLRIALVAGETSGDLLGAGLIAELRRRFPDAEFAGIGGDAMRGAGCQTWF</sequence>
<evidence type="ECO:0000256" key="6">
    <source>
        <dbReference type="ARBA" id="ARBA00022556"/>
    </source>
</evidence>
<evidence type="ECO:0000256" key="7">
    <source>
        <dbReference type="ARBA" id="ARBA00022676"/>
    </source>
</evidence>
<dbReference type="GO" id="GO:0008915">
    <property type="term" value="F:lipid-A-disaccharide synthase activity"/>
    <property type="evidence" value="ECO:0007669"/>
    <property type="project" value="UniProtKB-EC"/>
</dbReference>
<evidence type="ECO:0000313" key="12">
    <source>
        <dbReference type="EMBL" id="MBN8797790.1"/>
    </source>
</evidence>
<dbReference type="Proteomes" id="UP000664815">
    <property type="component" value="Unassembled WGS sequence"/>
</dbReference>
<dbReference type="PANTHER" id="PTHR30372">
    <property type="entry name" value="LIPID-A-DISACCHARIDE SYNTHASE"/>
    <property type="match status" value="1"/>
</dbReference>
<dbReference type="GO" id="GO:0005543">
    <property type="term" value="F:phospholipid binding"/>
    <property type="evidence" value="ECO:0007669"/>
    <property type="project" value="TreeGrafter"/>
</dbReference>
<dbReference type="EC" id="2.4.1.182" evidence="3"/>
<dbReference type="InterPro" id="IPR003835">
    <property type="entry name" value="Glyco_trans_19"/>
</dbReference>
<keyword evidence="8" id="KW-0808">Transferase</keyword>
<keyword evidence="5" id="KW-0444">Lipid biosynthesis</keyword>
<evidence type="ECO:0000256" key="2">
    <source>
        <dbReference type="ARBA" id="ARBA00007868"/>
    </source>
</evidence>
<evidence type="ECO:0000256" key="3">
    <source>
        <dbReference type="ARBA" id="ARBA00012687"/>
    </source>
</evidence>
<reference evidence="12" key="1">
    <citation type="submission" date="2021-02" db="EMBL/GenBank/DDBJ databases">
        <title>Thiocyanate and organic carbon inputs drive convergent selection for specific autotrophic Afipia and Thiobacillus strains within complex microbiomes.</title>
        <authorList>
            <person name="Huddy R.J."/>
            <person name="Sachdeva R."/>
            <person name="Kadzinga F."/>
            <person name="Kantor R.S."/>
            <person name="Harrison S.T.L."/>
            <person name="Banfield J.F."/>
        </authorList>
    </citation>
    <scope>NUCLEOTIDE SEQUENCE</scope>
    <source>
        <strain evidence="12">SCN18_10_11_15_R1_P_69_7</strain>
    </source>
</reference>
<gene>
    <name evidence="12" type="ORF">J0H45_00270</name>
</gene>